<accession>A0A655QDT6</accession>
<dbReference type="AlphaFoldDB" id="A0A655QDT6"/>
<reference evidence="1 2" key="1">
    <citation type="submission" date="2015-07" db="EMBL/GenBank/DDBJ databases">
        <authorList>
            <consortium name="Pathogen Informatics"/>
        </authorList>
    </citation>
    <scope>NUCLEOTIDE SEQUENCE [LARGE SCALE GENOMIC DNA]</scope>
    <source>
        <strain evidence="1 2">A316</strain>
    </source>
</reference>
<protein>
    <submittedName>
        <fullName evidence="1">Uncharacterized protein</fullName>
    </submittedName>
</protein>
<proteinExistence type="predicted"/>
<dbReference type="Proteomes" id="UP000041770">
    <property type="component" value="Unassembled WGS sequence"/>
</dbReference>
<organism evidence="1 2">
    <name type="scientific">Vibrio cholerae</name>
    <dbReference type="NCBI Taxonomy" id="666"/>
    <lineage>
        <taxon>Bacteria</taxon>
        <taxon>Pseudomonadati</taxon>
        <taxon>Pseudomonadota</taxon>
        <taxon>Gammaproteobacteria</taxon>
        <taxon>Vibrionales</taxon>
        <taxon>Vibrionaceae</taxon>
        <taxon>Vibrio</taxon>
    </lineage>
</organism>
<evidence type="ECO:0000313" key="2">
    <source>
        <dbReference type="Proteomes" id="UP000041770"/>
    </source>
</evidence>
<sequence>MAKGIKPSEVSNCAAHAQKASGYASSGVNVLEESKV</sequence>
<gene>
    <name evidence="1" type="ORF">ERS013200_00347</name>
</gene>
<name>A0A655QDT6_VIBCL</name>
<evidence type="ECO:0000313" key="1">
    <source>
        <dbReference type="EMBL" id="CSC03345.1"/>
    </source>
</evidence>
<dbReference type="EMBL" id="CWQY01000002">
    <property type="protein sequence ID" value="CSC03345.1"/>
    <property type="molecule type" value="Genomic_DNA"/>
</dbReference>